<reference evidence="2 3" key="1">
    <citation type="journal article" date="2003" name="Int. J. Syst. Evol. Microbiol.">
        <title>Virgibacillus carmonensis sp. nov., Virgibacillus necropolis sp. nov. and Virgibacillus picturae sp. nov., three novel species isolated from deteriorated mural paintings, transfer of the species of the genus salibacillus to Virgibacillus, as Virgibacillus marismortui comb. nov. and Virgibacillus salexigens comb. nov., and emended description of the genus Virgibacillus.</title>
        <authorList>
            <person name="Heyrman J."/>
            <person name="Logan N.A."/>
            <person name="Busse H.J."/>
            <person name="Balcaen A."/>
            <person name="Lebbe L."/>
            <person name="Rodriguez-Diaz M."/>
            <person name="Swings J."/>
            <person name="De Vos P."/>
        </authorList>
    </citation>
    <scope>NUCLEOTIDE SEQUENCE [LARGE SCALE GENOMIC DNA]</scope>
    <source>
        <strain evidence="2 3">LMG 19488</strain>
    </source>
</reference>
<evidence type="ECO:0000256" key="1">
    <source>
        <dbReference type="SAM" id="Phobius"/>
    </source>
</evidence>
<dbReference type="OrthoDB" id="2719693at2"/>
<sequence>MYENFIAKILFIIGVAQITIGIFAGILIGSNYESWAIFFIWSIGGFILGMLFIGFAENIQLLQRIYMKMTEEEVLQDNDVIVEEVKESEPVESDGWYLPEDREKIEHYYKNETIIEIAPSPIEGYCIVKLAYASNEFVRVVDIHGFGLKEVQDEDIKSSVISWYNNME</sequence>
<gene>
    <name evidence="2" type="ORF">CFK40_18165</name>
</gene>
<feature type="transmembrane region" description="Helical" evidence="1">
    <location>
        <begin position="9"/>
        <end position="29"/>
    </location>
</feature>
<proteinExistence type="predicted"/>
<dbReference type="EMBL" id="CP022437">
    <property type="protein sequence ID" value="ASN06807.1"/>
    <property type="molecule type" value="Genomic_DNA"/>
</dbReference>
<organism evidence="2 3">
    <name type="scientific">Virgibacillus necropolis</name>
    <dbReference type="NCBI Taxonomy" id="163877"/>
    <lineage>
        <taxon>Bacteria</taxon>
        <taxon>Bacillati</taxon>
        <taxon>Bacillota</taxon>
        <taxon>Bacilli</taxon>
        <taxon>Bacillales</taxon>
        <taxon>Bacillaceae</taxon>
        <taxon>Virgibacillus</taxon>
    </lineage>
</organism>
<protein>
    <submittedName>
        <fullName evidence="2">Uncharacterized protein</fullName>
    </submittedName>
</protein>
<feature type="transmembrane region" description="Helical" evidence="1">
    <location>
        <begin position="35"/>
        <end position="59"/>
    </location>
</feature>
<name>A0A221MGM8_9BACI</name>
<dbReference type="KEGG" id="vne:CFK40_18165"/>
<dbReference type="Proteomes" id="UP000204391">
    <property type="component" value="Chromosome"/>
</dbReference>
<keyword evidence="3" id="KW-1185">Reference proteome</keyword>
<dbReference type="AlphaFoldDB" id="A0A221MGM8"/>
<evidence type="ECO:0000313" key="2">
    <source>
        <dbReference type="EMBL" id="ASN06807.1"/>
    </source>
</evidence>
<keyword evidence="1" id="KW-0812">Transmembrane</keyword>
<keyword evidence="1" id="KW-1133">Transmembrane helix</keyword>
<evidence type="ECO:0000313" key="3">
    <source>
        <dbReference type="Proteomes" id="UP000204391"/>
    </source>
</evidence>
<keyword evidence="1" id="KW-0472">Membrane</keyword>
<dbReference type="RefSeq" id="WP_089533803.1">
    <property type="nucleotide sequence ID" value="NZ_CP022437.1"/>
</dbReference>
<accession>A0A221MGM8</accession>